<proteinExistence type="predicted"/>
<name>A0A6L2LUM5_TANCI</name>
<comment type="caution">
    <text evidence="3">The sequence shown here is derived from an EMBL/GenBank/DDBJ whole genome shotgun (WGS) entry which is preliminary data.</text>
</comment>
<feature type="coiled-coil region" evidence="1">
    <location>
        <begin position="695"/>
        <end position="722"/>
    </location>
</feature>
<gene>
    <name evidence="3" type="ORF">Tci_035823</name>
</gene>
<feature type="region of interest" description="Disordered" evidence="2">
    <location>
        <begin position="342"/>
        <end position="363"/>
    </location>
</feature>
<evidence type="ECO:0000313" key="3">
    <source>
        <dbReference type="EMBL" id="GEU63845.1"/>
    </source>
</evidence>
<dbReference type="AlphaFoldDB" id="A0A6L2LUM5"/>
<evidence type="ECO:0000256" key="1">
    <source>
        <dbReference type="SAM" id="Coils"/>
    </source>
</evidence>
<feature type="coiled-coil region" evidence="1">
    <location>
        <begin position="517"/>
        <end position="572"/>
    </location>
</feature>
<sequence>MVQPCQKTKAVKGVTAEMPITTVEKGPEKIRDAKKLLEALEKRFGRNAATKKTRRNLLEQQNKADLDTMTMDDLYNNLKVYEPEVKGVSNSSSSTQNMAFVSSSNNNTSSTNRAVNTAQVVNTAHRVSTASTQVNAAYFTNINNMSDAVICSFFASQPNSPQLVHEDLEQIRSDDMKEMDLRWQMAMLTMRARRFLKKTRMKLTVNVNETIRLDKSNVKWYNCHKRGYFARECRAPRNQDNKHKESSRRSVHVETSTFTALVSCDGLGGYHAEERPNYALMAFSSLSFDSEVSNDSTCLKSCLKTVKILKSQNDQLLKDLKKYELMVLDEFVNKPVVENCKAKSSEEEPKGNPQTDLQDQGVIDSGCSKHMTKNMSYLTDNKEIDGGYVAFEGNPKGGKITRKVSHKCVILRKVEAQLHAKVDDKKIIVTESYVRRDLRLANEEDEAVRKELGDILVRVVTTNSSLEAEQDSGGPMCQETIEDTITQTKFERVSKHSNDSLLARGNTLQSDEDRMKLDEMMTLCTNLQNRVLDLEQTKTTQKKEIASQQDEIASLKRRVKKLEKRNRSRTHKLKRLYKVGLSTRVESSGDEEGWDVLGGEEMFVAGQNENGVEEVVDVAQVSIAATTVTITIEEITLAQAFEALSTSKPKVKGIVFQEPCKSTTTTTIIYSQQSQDKGKGIMIEEPMKPKKKDQIRLNEEAAKKLQAEFDEEERLAREKAEKE</sequence>
<keyword evidence="1" id="KW-0175">Coiled coil</keyword>
<evidence type="ECO:0000256" key="2">
    <source>
        <dbReference type="SAM" id="MobiDB-lite"/>
    </source>
</evidence>
<reference evidence="3" key="1">
    <citation type="journal article" date="2019" name="Sci. Rep.">
        <title>Draft genome of Tanacetum cinerariifolium, the natural source of mosquito coil.</title>
        <authorList>
            <person name="Yamashiro T."/>
            <person name="Shiraishi A."/>
            <person name="Satake H."/>
            <person name="Nakayama K."/>
        </authorList>
    </citation>
    <scope>NUCLEOTIDE SEQUENCE</scope>
</reference>
<dbReference type="EMBL" id="BKCJ010004919">
    <property type="protein sequence ID" value="GEU63845.1"/>
    <property type="molecule type" value="Genomic_DNA"/>
</dbReference>
<organism evidence="3">
    <name type="scientific">Tanacetum cinerariifolium</name>
    <name type="common">Dalmatian daisy</name>
    <name type="synonym">Chrysanthemum cinerariifolium</name>
    <dbReference type="NCBI Taxonomy" id="118510"/>
    <lineage>
        <taxon>Eukaryota</taxon>
        <taxon>Viridiplantae</taxon>
        <taxon>Streptophyta</taxon>
        <taxon>Embryophyta</taxon>
        <taxon>Tracheophyta</taxon>
        <taxon>Spermatophyta</taxon>
        <taxon>Magnoliopsida</taxon>
        <taxon>eudicotyledons</taxon>
        <taxon>Gunneridae</taxon>
        <taxon>Pentapetalae</taxon>
        <taxon>asterids</taxon>
        <taxon>campanulids</taxon>
        <taxon>Asterales</taxon>
        <taxon>Asteraceae</taxon>
        <taxon>Asteroideae</taxon>
        <taxon>Anthemideae</taxon>
        <taxon>Anthemidinae</taxon>
        <taxon>Tanacetum</taxon>
    </lineage>
</organism>
<accession>A0A6L2LUM5</accession>
<protein>
    <submittedName>
        <fullName evidence="3">Uncharacterized protein</fullName>
    </submittedName>
</protein>